<dbReference type="SUPFAM" id="SSF55424">
    <property type="entry name" value="FAD/NAD-linked reductases, dimerisation (C-terminal) domain"/>
    <property type="match status" value="1"/>
</dbReference>
<dbReference type="InterPro" id="IPR001100">
    <property type="entry name" value="Pyr_nuc-diS_OxRdtase"/>
</dbReference>
<dbReference type="GO" id="GO:0003955">
    <property type="term" value="F:NAD(P)H dehydrogenase (quinone) activity"/>
    <property type="evidence" value="ECO:0007669"/>
    <property type="project" value="TreeGrafter"/>
</dbReference>
<feature type="binding site" evidence="8">
    <location>
        <position position="199"/>
    </location>
    <ligand>
        <name>NAD(+)</name>
        <dbReference type="ChEBI" id="CHEBI:57540"/>
    </ligand>
</feature>
<dbReference type="GO" id="GO:0050660">
    <property type="term" value="F:flavin adenine dinucleotide binding"/>
    <property type="evidence" value="ECO:0007669"/>
    <property type="project" value="TreeGrafter"/>
</dbReference>
<evidence type="ECO:0000259" key="12">
    <source>
        <dbReference type="Pfam" id="PF07992"/>
    </source>
</evidence>
<dbReference type="EMBL" id="PDOE01000001">
    <property type="protein sequence ID" value="RKL69251.1"/>
    <property type="molecule type" value="Genomic_DNA"/>
</dbReference>
<dbReference type="PIRSF" id="PIRSF000350">
    <property type="entry name" value="Mercury_reductase_MerA"/>
    <property type="match status" value="1"/>
</dbReference>
<evidence type="ECO:0000256" key="9">
    <source>
        <dbReference type="PIRSR" id="PIRSR000350-4"/>
    </source>
</evidence>
<evidence type="ECO:0000256" key="7">
    <source>
        <dbReference type="ARBA" id="ARBA00023284"/>
    </source>
</evidence>
<dbReference type="AlphaFoldDB" id="A0A3A9KF92"/>
<keyword evidence="4" id="KW-0521">NADP</keyword>
<feature type="binding site" evidence="8">
    <location>
        <position position="266"/>
    </location>
    <ligand>
        <name>NAD(+)</name>
        <dbReference type="ChEBI" id="CHEBI:57540"/>
    </ligand>
</feature>
<feature type="domain" description="Pyridine nucleotide-disulphide oxidoreductase dimerisation" evidence="11">
    <location>
        <begin position="343"/>
        <end position="447"/>
    </location>
</feature>
<dbReference type="InterPro" id="IPR023753">
    <property type="entry name" value="FAD/NAD-binding_dom"/>
</dbReference>
<feature type="disulfide bond" description="Redox-active" evidence="9">
    <location>
        <begin position="42"/>
        <end position="47"/>
    </location>
</feature>
<organism evidence="13 14">
    <name type="scientific">Salipaludibacillus neizhouensis</name>
    <dbReference type="NCBI Taxonomy" id="885475"/>
    <lineage>
        <taxon>Bacteria</taxon>
        <taxon>Bacillati</taxon>
        <taxon>Bacillota</taxon>
        <taxon>Bacilli</taxon>
        <taxon>Bacillales</taxon>
        <taxon>Bacillaceae</taxon>
    </lineage>
</organism>
<keyword evidence="3 8" id="KW-0274">FAD</keyword>
<evidence type="ECO:0000256" key="4">
    <source>
        <dbReference type="ARBA" id="ARBA00022857"/>
    </source>
</evidence>
<dbReference type="Proteomes" id="UP000281498">
    <property type="component" value="Unassembled WGS sequence"/>
</dbReference>
<comment type="similarity">
    <text evidence="1 10">Belongs to the class-I pyridine nucleotide-disulfide oxidoreductase family.</text>
</comment>
<dbReference type="InterPro" id="IPR004099">
    <property type="entry name" value="Pyr_nucl-diS_OxRdtase_dimer"/>
</dbReference>
<dbReference type="PRINTS" id="PR00411">
    <property type="entry name" value="PNDRDTASEI"/>
</dbReference>
<dbReference type="InterPro" id="IPR016156">
    <property type="entry name" value="FAD/NAD-linked_Rdtase_dimer_sf"/>
</dbReference>
<keyword evidence="5 10" id="KW-0560">Oxidoreductase</keyword>
<evidence type="ECO:0000256" key="1">
    <source>
        <dbReference type="ARBA" id="ARBA00007532"/>
    </source>
</evidence>
<dbReference type="PRINTS" id="PR00368">
    <property type="entry name" value="FADPNR"/>
</dbReference>
<keyword evidence="2 10" id="KW-0285">Flavoprotein</keyword>
<feature type="binding site" evidence="8">
    <location>
        <position position="307"/>
    </location>
    <ligand>
        <name>FAD</name>
        <dbReference type="ChEBI" id="CHEBI:57692"/>
    </ligand>
</feature>
<sequence length="475" mass="52373">MEKYDLIVLGGGAAGLTVASGASSLGAKVALVEKNEQPGGDCLHVGCIPSKALIEIANTIYSSKNTEQYGMTSSGEVNMKQINSRVHESIAHIQKHDDADRFRDLGIDVYIGSGAFLSKNEIIIDGKERIFGKRIVIATGTRPLIPPIEGLKESGFLTNEMVFDLEELPNRIVFIGGGPTGVELAQAFSRLGSKVTIIERSSSIFKQEDKEIRENVQIELEKEVSFVFNASVTNVHSSHGEKIVTIQKKDKSTEELTTDEIFLATGRTPNSDKLDLDNAGVKQTDSGHISVNNKLQTNIPSIYAIGDVNGTLPFTHIAGMEGKLIVQNAVLGLRRKVDYTNAPWVIYTNPEVFHLGNTEEELQEKKLKYDVFKVSLANVDRFVADHKTEGLVKILTNKRGYILGAHATGKGAGDFMQEVIFAKQYKKKIGDLSQVIHPYPNHAAAVQSTADLYWRKKLFEGSLPKVIKKYIKWFR</sequence>
<dbReference type="GO" id="GO:0016668">
    <property type="term" value="F:oxidoreductase activity, acting on a sulfur group of donors, NAD(P) as acceptor"/>
    <property type="evidence" value="ECO:0007669"/>
    <property type="project" value="InterPro"/>
</dbReference>
<evidence type="ECO:0000256" key="10">
    <source>
        <dbReference type="RuleBase" id="RU003691"/>
    </source>
</evidence>
<dbReference type="RefSeq" id="WP_110936110.1">
    <property type="nucleotide sequence ID" value="NZ_PDOE01000001.1"/>
</dbReference>
<dbReference type="PANTHER" id="PTHR43014">
    <property type="entry name" value="MERCURIC REDUCTASE"/>
    <property type="match status" value="1"/>
</dbReference>
<evidence type="ECO:0000256" key="8">
    <source>
        <dbReference type="PIRSR" id="PIRSR000350-3"/>
    </source>
</evidence>
<evidence type="ECO:0000256" key="5">
    <source>
        <dbReference type="ARBA" id="ARBA00023002"/>
    </source>
</evidence>
<dbReference type="SUPFAM" id="SSF51905">
    <property type="entry name" value="FAD/NAD(P)-binding domain"/>
    <property type="match status" value="1"/>
</dbReference>
<keyword evidence="8" id="KW-0547">Nucleotide-binding</keyword>
<dbReference type="InterPro" id="IPR012999">
    <property type="entry name" value="Pyr_OxRdtase_I_AS"/>
</dbReference>
<dbReference type="PROSITE" id="PS00076">
    <property type="entry name" value="PYRIDINE_REDOX_1"/>
    <property type="match status" value="1"/>
</dbReference>
<comment type="caution">
    <text evidence="13">The sequence shown here is derived from an EMBL/GenBank/DDBJ whole genome shotgun (WGS) entry which is preliminary data.</text>
</comment>
<keyword evidence="6" id="KW-1015">Disulfide bond</keyword>
<comment type="cofactor">
    <cofactor evidence="8">
        <name>FAD</name>
        <dbReference type="ChEBI" id="CHEBI:57692"/>
    </cofactor>
    <text evidence="8">Binds 1 FAD per subunit.</text>
</comment>
<proteinExistence type="inferred from homology"/>
<dbReference type="Gene3D" id="3.30.390.30">
    <property type="match status" value="1"/>
</dbReference>
<keyword evidence="14" id="KW-1185">Reference proteome</keyword>
<keyword evidence="7 10" id="KW-0676">Redox-active center</keyword>
<feature type="binding site" evidence="8">
    <location>
        <begin position="176"/>
        <end position="183"/>
    </location>
    <ligand>
        <name>NAD(+)</name>
        <dbReference type="ChEBI" id="CHEBI:57540"/>
    </ligand>
</feature>
<dbReference type="OrthoDB" id="9800167at2"/>
<feature type="binding site" evidence="8">
    <location>
        <position position="51"/>
    </location>
    <ligand>
        <name>FAD</name>
        <dbReference type="ChEBI" id="CHEBI:57692"/>
    </ligand>
</feature>
<protein>
    <submittedName>
        <fullName evidence="13">Pyridine nucleotide-disulfide oxidoreductase</fullName>
    </submittedName>
</protein>
<evidence type="ECO:0000259" key="11">
    <source>
        <dbReference type="Pfam" id="PF02852"/>
    </source>
</evidence>
<evidence type="ECO:0000313" key="14">
    <source>
        <dbReference type="Proteomes" id="UP000281498"/>
    </source>
</evidence>
<reference evidence="13 14" key="1">
    <citation type="submission" date="2017-10" db="EMBL/GenBank/DDBJ databases">
        <title>Bacillus sp. nov., a halophilic bacterium isolated from a Keqin Lake.</title>
        <authorList>
            <person name="Wang H."/>
        </authorList>
    </citation>
    <scope>NUCLEOTIDE SEQUENCE [LARGE SCALE GENOMIC DNA]</scope>
    <source>
        <strain evidence="13 14">KCTC 13187</strain>
    </source>
</reference>
<evidence type="ECO:0000256" key="3">
    <source>
        <dbReference type="ARBA" id="ARBA00022827"/>
    </source>
</evidence>
<dbReference type="PANTHER" id="PTHR43014:SF2">
    <property type="entry name" value="MERCURIC REDUCTASE"/>
    <property type="match status" value="1"/>
</dbReference>
<gene>
    <name evidence="13" type="ORF">CR203_04270</name>
</gene>
<accession>A0A3A9KF92</accession>
<evidence type="ECO:0000313" key="13">
    <source>
        <dbReference type="EMBL" id="RKL69251.1"/>
    </source>
</evidence>
<dbReference type="Pfam" id="PF07992">
    <property type="entry name" value="Pyr_redox_2"/>
    <property type="match status" value="1"/>
</dbReference>
<evidence type="ECO:0000256" key="2">
    <source>
        <dbReference type="ARBA" id="ARBA00022630"/>
    </source>
</evidence>
<keyword evidence="8" id="KW-0520">NAD</keyword>
<dbReference type="InterPro" id="IPR036188">
    <property type="entry name" value="FAD/NAD-bd_sf"/>
</dbReference>
<feature type="binding site" evidence="8">
    <location>
        <position position="114"/>
    </location>
    <ligand>
        <name>FAD</name>
        <dbReference type="ChEBI" id="CHEBI:57692"/>
    </ligand>
</feature>
<dbReference type="Gene3D" id="3.50.50.60">
    <property type="entry name" value="FAD/NAD(P)-binding domain"/>
    <property type="match status" value="2"/>
</dbReference>
<evidence type="ECO:0000256" key="6">
    <source>
        <dbReference type="ARBA" id="ARBA00023157"/>
    </source>
</evidence>
<name>A0A3A9KF92_9BACI</name>
<feature type="domain" description="FAD/NAD(P)-binding" evidence="12">
    <location>
        <begin position="4"/>
        <end position="322"/>
    </location>
</feature>
<dbReference type="Pfam" id="PF02852">
    <property type="entry name" value="Pyr_redox_dim"/>
    <property type="match status" value="1"/>
</dbReference>